<keyword evidence="3" id="KW-1185">Reference proteome</keyword>
<feature type="region of interest" description="Disordered" evidence="1">
    <location>
        <begin position="46"/>
        <end position="68"/>
    </location>
</feature>
<protein>
    <submittedName>
        <fullName evidence="2">Uncharacterized protein</fullName>
    </submittedName>
</protein>
<dbReference type="Proteomes" id="UP000266723">
    <property type="component" value="Unassembled WGS sequence"/>
</dbReference>
<comment type="caution">
    <text evidence="2">The sequence shown here is derived from an EMBL/GenBank/DDBJ whole genome shotgun (WGS) entry which is preliminary data.</text>
</comment>
<dbReference type="EMBL" id="QGKV02000299">
    <property type="protein sequence ID" value="KAF3593257.1"/>
    <property type="molecule type" value="Genomic_DNA"/>
</dbReference>
<feature type="compositionally biased region" description="Basic and acidic residues" evidence="1">
    <location>
        <begin position="48"/>
        <end position="57"/>
    </location>
</feature>
<evidence type="ECO:0000313" key="3">
    <source>
        <dbReference type="Proteomes" id="UP000266723"/>
    </source>
</evidence>
<name>A0ABQ7E8V6_BRACR</name>
<organism evidence="2 3">
    <name type="scientific">Brassica cretica</name>
    <name type="common">Mustard</name>
    <dbReference type="NCBI Taxonomy" id="69181"/>
    <lineage>
        <taxon>Eukaryota</taxon>
        <taxon>Viridiplantae</taxon>
        <taxon>Streptophyta</taxon>
        <taxon>Embryophyta</taxon>
        <taxon>Tracheophyta</taxon>
        <taxon>Spermatophyta</taxon>
        <taxon>Magnoliopsida</taxon>
        <taxon>eudicotyledons</taxon>
        <taxon>Gunneridae</taxon>
        <taxon>Pentapetalae</taxon>
        <taxon>rosids</taxon>
        <taxon>malvids</taxon>
        <taxon>Brassicales</taxon>
        <taxon>Brassicaceae</taxon>
        <taxon>Brassiceae</taxon>
        <taxon>Brassica</taxon>
    </lineage>
</organism>
<gene>
    <name evidence="2" type="ORF">DY000_02021880</name>
</gene>
<sequence length="68" mass="7746">MDYDIHLDVPNEGNFNTRSPEEAKTLIEYVTSSDGLKALLEGQVRFQPTDEAKTSSHEEDEDVNQFPF</sequence>
<evidence type="ECO:0000256" key="1">
    <source>
        <dbReference type="SAM" id="MobiDB-lite"/>
    </source>
</evidence>
<accession>A0ABQ7E8V6</accession>
<evidence type="ECO:0000313" key="2">
    <source>
        <dbReference type="EMBL" id="KAF3593257.1"/>
    </source>
</evidence>
<reference evidence="2 3" key="1">
    <citation type="journal article" date="2020" name="BMC Genomics">
        <title>Intraspecific diversification of the crop wild relative Brassica cretica Lam. using demographic model selection.</title>
        <authorList>
            <person name="Kioukis A."/>
            <person name="Michalopoulou V.A."/>
            <person name="Briers L."/>
            <person name="Pirintsos S."/>
            <person name="Studholme D.J."/>
            <person name="Pavlidis P."/>
            <person name="Sarris P.F."/>
        </authorList>
    </citation>
    <scope>NUCLEOTIDE SEQUENCE [LARGE SCALE GENOMIC DNA]</scope>
    <source>
        <strain evidence="3">cv. PFS-1207/04</strain>
    </source>
</reference>
<proteinExistence type="predicted"/>
<feature type="region of interest" description="Disordered" evidence="1">
    <location>
        <begin position="1"/>
        <end position="20"/>
    </location>
</feature>
<feature type="compositionally biased region" description="Acidic residues" evidence="1">
    <location>
        <begin position="58"/>
        <end position="68"/>
    </location>
</feature>